<dbReference type="OrthoDB" id="2257454at2759"/>
<dbReference type="EMBL" id="NHZQ01000060">
    <property type="protein sequence ID" value="PSK56557.1"/>
    <property type="molecule type" value="Genomic_DNA"/>
</dbReference>
<feature type="compositionally biased region" description="Basic residues" evidence="7">
    <location>
        <begin position="84"/>
        <end position="106"/>
    </location>
</feature>
<dbReference type="PANTHER" id="PTHR13362:SF2">
    <property type="entry name" value="SMALL RIBOSOMAL SUBUNIT PROTEIN MS33"/>
    <property type="match status" value="1"/>
</dbReference>
<dbReference type="GO" id="GO:1990904">
    <property type="term" value="C:ribonucleoprotein complex"/>
    <property type="evidence" value="ECO:0007669"/>
    <property type="project" value="UniProtKB-KW"/>
</dbReference>
<keyword evidence="3 8" id="KW-0689">Ribosomal protein</keyword>
<keyword evidence="4" id="KW-0496">Mitochondrion</keyword>
<dbReference type="InterPro" id="IPR013219">
    <property type="entry name" value="Ribosomal_mS33"/>
</dbReference>
<proteinExistence type="inferred from homology"/>
<evidence type="ECO:0000256" key="1">
    <source>
        <dbReference type="ARBA" id="ARBA00004173"/>
    </source>
</evidence>
<evidence type="ECO:0000256" key="2">
    <source>
        <dbReference type="ARBA" id="ARBA00008970"/>
    </source>
</evidence>
<evidence type="ECO:0000313" key="9">
    <source>
        <dbReference type="Proteomes" id="UP000243723"/>
    </source>
</evidence>
<dbReference type="GO" id="GO:0005840">
    <property type="term" value="C:ribosome"/>
    <property type="evidence" value="ECO:0007669"/>
    <property type="project" value="UniProtKB-KW"/>
</dbReference>
<comment type="similarity">
    <text evidence="2">Belongs to the mitochondrion-specific ribosomal protein mS33 family.</text>
</comment>
<evidence type="ECO:0000256" key="3">
    <source>
        <dbReference type="ARBA" id="ARBA00022980"/>
    </source>
</evidence>
<organism evidence="8 9">
    <name type="scientific">Elsinoe australis</name>
    <dbReference type="NCBI Taxonomy" id="40998"/>
    <lineage>
        <taxon>Eukaryota</taxon>
        <taxon>Fungi</taxon>
        <taxon>Dikarya</taxon>
        <taxon>Ascomycota</taxon>
        <taxon>Pezizomycotina</taxon>
        <taxon>Dothideomycetes</taxon>
        <taxon>Dothideomycetidae</taxon>
        <taxon>Myriangiales</taxon>
        <taxon>Elsinoaceae</taxon>
        <taxon>Elsinoe</taxon>
    </lineage>
</organism>
<keyword evidence="9" id="KW-1185">Reference proteome</keyword>
<dbReference type="Proteomes" id="UP000243723">
    <property type="component" value="Unassembled WGS sequence"/>
</dbReference>
<gene>
    <name evidence="8" type="ORF">B9Z65_6181</name>
</gene>
<evidence type="ECO:0000256" key="6">
    <source>
        <dbReference type="ARBA" id="ARBA00035132"/>
    </source>
</evidence>
<reference evidence="8 9" key="1">
    <citation type="submission" date="2017-05" db="EMBL/GenBank/DDBJ databases">
        <title>Draft genome sequence of Elsinoe australis.</title>
        <authorList>
            <person name="Cheng Q."/>
        </authorList>
    </citation>
    <scope>NUCLEOTIDE SEQUENCE [LARGE SCALE GENOMIC DNA]</scope>
    <source>
        <strain evidence="8 9">NL1</strain>
    </source>
</reference>
<evidence type="ECO:0000256" key="5">
    <source>
        <dbReference type="ARBA" id="ARBA00023274"/>
    </source>
</evidence>
<keyword evidence="5" id="KW-0687">Ribonucleoprotein</keyword>
<dbReference type="GO" id="GO:0005739">
    <property type="term" value="C:mitochondrion"/>
    <property type="evidence" value="ECO:0007669"/>
    <property type="project" value="UniProtKB-SubCell"/>
</dbReference>
<evidence type="ECO:0000313" key="8">
    <source>
        <dbReference type="EMBL" id="PSK56557.1"/>
    </source>
</evidence>
<name>A0A2P8A7W5_9PEZI</name>
<comment type="caution">
    <text evidence="8">The sequence shown here is derived from an EMBL/GenBank/DDBJ whole genome shotgun (WGS) entry which is preliminary data.</text>
</comment>
<dbReference type="STRING" id="40998.A0A2P8A7W5"/>
<sequence>MATPLTRLQTLIQTQCRIFNTIYNPTRSRTGNKILRQRLKGPSLAAYYPRRIATIKDLAKAYPEYEVIDEDEDDRLENVQITKSRGKGPPKKKRTKEVAVGKKKKR</sequence>
<evidence type="ECO:0000256" key="4">
    <source>
        <dbReference type="ARBA" id="ARBA00023128"/>
    </source>
</evidence>
<dbReference type="PANTHER" id="PTHR13362">
    <property type="entry name" value="MITOCHONDRIAL RIBOSOMAL PROTEIN S33"/>
    <property type="match status" value="1"/>
</dbReference>
<feature type="region of interest" description="Disordered" evidence="7">
    <location>
        <begin position="78"/>
        <end position="106"/>
    </location>
</feature>
<protein>
    <recommendedName>
        <fullName evidence="6">Small ribosomal subunit protein mS33</fullName>
    </recommendedName>
</protein>
<dbReference type="AlphaFoldDB" id="A0A2P8A7W5"/>
<evidence type="ECO:0000256" key="7">
    <source>
        <dbReference type="SAM" id="MobiDB-lite"/>
    </source>
</evidence>
<comment type="subcellular location">
    <subcellularLocation>
        <location evidence="1">Mitochondrion</location>
    </subcellularLocation>
</comment>
<accession>A0A2P8A7W5</accession>
<dbReference type="Pfam" id="PF08293">
    <property type="entry name" value="MRP-S33"/>
    <property type="match status" value="1"/>
</dbReference>